<dbReference type="Pfam" id="PF01636">
    <property type="entry name" value="APH"/>
    <property type="match status" value="1"/>
</dbReference>
<dbReference type="OrthoDB" id="2570531at2"/>
<sequence length="69" mass="7722">MVPDRAMYERALDGFDVEDLAGETLLHYDLHPGNLRMTGHDVHVIDWSFASRGAAWVDGVMLAPRLIEA</sequence>
<keyword evidence="3" id="KW-1185">Reference proteome</keyword>
<dbReference type="Gene3D" id="3.90.1200.10">
    <property type="match status" value="1"/>
</dbReference>
<dbReference type="RefSeq" id="WP_155344715.1">
    <property type="nucleotide sequence ID" value="NZ_BAAAHM010000028.1"/>
</dbReference>
<gene>
    <name evidence="2" type="ORF">Aple_025240</name>
</gene>
<evidence type="ECO:0000313" key="3">
    <source>
        <dbReference type="Proteomes" id="UP000377595"/>
    </source>
</evidence>
<evidence type="ECO:0000259" key="1">
    <source>
        <dbReference type="Pfam" id="PF01636"/>
    </source>
</evidence>
<protein>
    <recommendedName>
        <fullName evidence="1">Aminoglycoside phosphotransferase domain-containing protein</fullName>
    </recommendedName>
</protein>
<comment type="caution">
    <text evidence="2">The sequence shown here is derived from an EMBL/GenBank/DDBJ whole genome shotgun (WGS) entry which is preliminary data.</text>
</comment>
<organism evidence="2 3">
    <name type="scientific">Acrocarpospora pleiomorpha</name>
    <dbReference type="NCBI Taxonomy" id="90975"/>
    <lineage>
        <taxon>Bacteria</taxon>
        <taxon>Bacillati</taxon>
        <taxon>Actinomycetota</taxon>
        <taxon>Actinomycetes</taxon>
        <taxon>Streptosporangiales</taxon>
        <taxon>Streptosporangiaceae</taxon>
        <taxon>Acrocarpospora</taxon>
    </lineage>
</organism>
<dbReference type="SUPFAM" id="SSF56112">
    <property type="entry name" value="Protein kinase-like (PK-like)"/>
    <property type="match status" value="1"/>
</dbReference>
<accession>A0A5M3XN61</accession>
<name>A0A5M3XN61_9ACTN</name>
<feature type="domain" description="Aminoglycoside phosphotransferase" evidence="1">
    <location>
        <begin position="23"/>
        <end position="63"/>
    </location>
</feature>
<dbReference type="Proteomes" id="UP000377595">
    <property type="component" value="Unassembled WGS sequence"/>
</dbReference>
<dbReference type="InterPro" id="IPR002575">
    <property type="entry name" value="Aminoglycoside_PTrfase"/>
</dbReference>
<reference evidence="2 3" key="1">
    <citation type="submission" date="2019-10" db="EMBL/GenBank/DDBJ databases">
        <title>Whole genome shotgun sequence of Acrocarpospora pleiomorpha NBRC 16267.</title>
        <authorList>
            <person name="Ichikawa N."/>
            <person name="Kimura A."/>
            <person name="Kitahashi Y."/>
            <person name="Komaki H."/>
            <person name="Oguchi A."/>
        </authorList>
    </citation>
    <scope>NUCLEOTIDE SEQUENCE [LARGE SCALE GENOMIC DNA]</scope>
    <source>
        <strain evidence="2 3">NBRC 16267</strain>
    </source>
</reference>
<dbReference type="EMBL" id="BLAF01000013">
    <property type="protein sequence ID" value="GES19628.1"/>
    <property type="molecule type" value="Genomic_DNA"/>
</dbReference>
<dbReference type="InterPro" id="IPR011009">
    <property type="entry name" value="Kinase-like_dom_sf"/>
</dbReference>
<evidence type="ECO:0000313" key="2">
    <source>
        <dbReference type="EMBL" id="GES19628.1"/>
    </source>
</evidence>
<proteinExistence type="predicted"/>
<dbReference type="AlphaFoldDB" id="A0A5M3XN61"/>